<evidence type="ECO:0000313" key="2">
    <source>
        <dbReference type="Proteomes" id="UP000034502"/>
    </source>
</evidence>
<accession>A0A0G1UCD0</accession>
<dbReference type="AlphaFoldDB" id="A0A0G1UCD0"/>
<protein>
    <submittedName>
        <fullName evidence="1">Uncharacterized protein</fullName>
    </submittedName>
</protein>
<name>A0A0G1UCD0_9BACT</name>
<evidence type="ECO:0000313" key="1">
    <source>
        <dbReference type="EMBL" id="KKU63778.1"/>
    </source>
</evidence>
<dbReference type="Proteomes" id="UP000034502">
    <property type="component" value="Unassembled WGS sequence"/>
</dbReference>
<comment type="caution">
    <text evidence="1">The sequence shown here is derived from an EMBL/GenBank/DDBJ whole genome shotgun (WGS) entry which is preliminary data.</text>
</comment>
<sequence length="96" mass="10671">MKEVTIIFTPHLAQAMNLGRTECKSMVTNGRVFCIEPGSRHTSDGCRALLELRDGFTFTGCPLRNGSDNYAAFVPRVRDNLGIEVLEGKREKNTNP</sequence>
<organism evidence="1 2">
    <name type="scientific">Candidatus Amesbacteria bacterium GW2011_GWC1_47_15</name>
    <dbReference type="NCBI Taxonomy" id="1618364"/>
    <lineage>
        <taxon>Bacteria</taxon>
        <taxon>Candidatus Amesiibacteriota</taxon>
    </lineage>
</organism>
<dbReference type="EMBL" id="LCNU01000018">
    <property type="protein sequence ID" value="KKU63778.1"/>
    <property type="molecule type" value="Genomic_DNA"/>
</dbReference>
<reference evidence="1 2" key="1">
    <citation type="journal article" date="2015" name="Nature">
        <title>rRNA introns, odd ribosomes, and small enigmatic genomes across a large radiation of phyla.</title>
        <authorList>
            <person name="Brown C.T."/>
            <person name="Hug L.A."/>
            <person name="Thomas B.C."/>
            <person name="Sharon I."/>
            <person name="Castelle C.J."/>
            <person name="Singh A."/>
            <person name="Wilkins M.J."/>
            <person name="Williams K.H."/>
            <person name="Banfield J.F."/>
        </authorList>
    </citation>
    <scope>NUCLEOTIDE SEQUENCE [LARGE SCALE GENOMIC DNA]</scope>
</reference>
<proteinExistence type="predicted"/>
<gene>
    <name evidence="1" type="ORF">UX86_C0018G0014</name>
</gene>